<dbReference type="EMBL" id="FXTT01000003">
    <property type="protein sequence ID" value="SMP25338.1"/>
    <property type="molecule type" value="Genomic_DNA"/>
</dbReference>
<dbReference type="Proteomes" id="UP001157914">
    <property type="component" value="Unassembled WGS sequence"/>
</dbReference>
<gene>
    <name evidence="2" type="ORF">SAMN06265374_2553</name>
</gene>
<feature type="transmembrane region" description="Helical" evidence="1">
    <location>
        <begin position="53"/>
        <end position="70"/>
    </location>
</feature>
<keyword evidence="1" id="KW-1133">Transmembrane helix</keyword>
<sequence>MALNDHLDNYCERLGPEFWSEPINAVTNAAFLVAAFAAFMLWRRKVANDTPALVLTVIVALIGIGSFLFHTFATRWAAIADVVPIMVFILVYLAFALRRFLELHWVVTIAIVIGFFVLAPMLGEVWAPILGSSAAYLPALLAIFVVGSFFVQKNRAYGLSILVTGVIFTVSIGFRMADEPVCHGLAIGTHFMWHILNAVVLYRLLRVLILHRAG</sequence>
<proteinExistence type="predicted"/>
<dbReference type="RefSeq" id="WP_155194057.1">
    <property type="nucleotide sequence ID" value="NZ_BAAAEA010000002.1"/>
</dbReference>
<feature type="transmembrane region" description="Helical" evidence="1">
    <location>
        <begin position="157"/>
        <end position="177"/>
    </location>
</feature>
<evidence type="ECO:0000313" key="3">
    <source>
        <dbReference type="Proteomes" id="UP001157914"/>
    </source>
</evidence>
<keyword evidence="1" id="KW-0472">Membrane</keyword>
<feature type="transmembrane region" description="Helical" evidence="1">
    <location>
        <begin position="129"/>
        <end position="150"/>
    </location>
</feature>
<keyword evidence="3" id="KW-1185">Reference proteome</keyword>
<keyword evidence="1" id="KW-0812">Transmembrane</keyword>
<evidence type="ECO:0000313" key="2">
    <source>
        <dbReference type="EMBL" id="SMP25338.1"/>
    </source>
</evidence>
<evidence type="ECO:0000256" key="1">
    <source>
        <dbReference type="SAM" id="Phobius"/>
    </source>
</evidence>
<accession>A0ABY1P6P2</accession>
<name>A0ABY1P6P2_9HYPH</name>
<organism evidence="2 3">
    <name type="scientific">Roseibium denhamense</name>
    <dbReference type="NCBI Taxonomy" id="76305"/>
    <lineage>
        <taxon>Bacteria</taxon>
        <taxon>Pseudomonadati</taxon>
        <taxon>Pseudomonadota</taxon>
        <taxon>Alphaproteobacteria</taxon>
        <taxon>Hyphomicrobiales</taxon>
        <taxon>Stappiaceae</taxon>
        <taxon>Roseibium</taxon>
    </lineage>
</organism>
<reference evidence="2 3" key="1">
    <citation type="submission" date="2017-05" db="EMBL/GenBank/DDBJ databases">
        <authorList>
            <person name="Varghese N."/>
            <person name="Submissions S."/>
        </authorList>
    </citation>
    <scope>NUCLEOTIDE SEQUENCE [LARGE SCALE GENOMIC DNA]</scope>
    <source>
        <strain evidence="2 3">DSM 15949</strain>
    </source>
</reference>
<feature type="transmembrane region" description="Helical" evidence="1">
    <location>
        <begin position="23"/>
        <end position="41"/>
    </location>
</feature>
<comment type="caution">
    <text evidence="2">The sequence shown here is derived from an EMBL/GenBank/DDBJ whole genome shotgun (WGS) entry which is preliminary data.</text>
</comment>
<protein>
    <submittedName>
        <fullName evidence="2">Ceramidase</fullName>
    </submittedName>
</protein>
<feature type="transmembrane region" description="Helical" evidence="1">
    <location>
        <begin position="183"/>
        <end position="205"/>
    </location>
</feature>
<feature type="transmembrane region" description="Helical" evidence="1">
    <location>
        <begin position="103"/>
        <end position="123"/>
    </location>
</feature>
<feature type="transmembrane region" description="Helical" evidence="1">
    <location>
        <begin position="76"/>
        <end position="96"/>
    </location>
</feature>